<dbReference type="Proteomes" id="UP000271162">
    <property type="component" value="Unassembled WGS sequence"/>
</dbReference>
<proteinExistence type="predicted"/>
<reference evidence="4" key="1">
    <citation type="submission" date="2017-02" db="UniProtKB">
        <authorList>
            <consortium name="WormBaseParasite"/>
        </authorList>
    </citation>
    <scope>IDENTIFICATION</scope>
</reference>
<protein>
    <submittedName>
        <fullName evidence="2 4">Uncharacterized protein</fullName>
    </submittedName>
</protein>
<gene>
    <name evidence="2" type="ORF">NBR_LOCUS15843</name>
</gene>
<dbReference type="WBParaSite" id="NBR_0001584201-mRNA-1">
    <property type="protein sequence ID" value="NBR_0001584201-mRNA-1"/>
    <property type="gene ID" value="NBR_0001584201"/>
</dbReference>
<reference evidence="2 3" key="2">
    <citation type="submission" date="2018-11" db="EMBL/GenBank/DDBJ databases">
        <authorList>
            <consortium name="Pathogen Informatics"/>
        </authorList>
    </citation>
    <scope>NUCLEOTIDE SEQUENCE [LARGE SCALE GENOMIC DNA]</scope>
</reference>
<evidence type="ECO:0000313" key="2">
    <source>
        <dbReference type="EMBL" id="VDL79437.1"/>
    </source>
</evidence>
<evidence type="ECO:0000313" key="4">
    <source>
        <dbReference type="WBParaSite" id="NBR_0001584201-mRNA-1"/>
    </source>
</evidence>
<dbReference type="EMBL" id="UYSL01021913">
    <property type="protein sequence ID" value="VDL79437.1"/>
    <property type="molecule type" value="Genomic_DNA"/>
</dbReference>
<feature type="region of interest" description="Disordered" evidence="1">
    <location>
        <begin position="1"/>
        <end position="27"/>
    </location>
</feature>
<evidence type="ECO:0000313" key="3">
    <source>
        <dbReference type="Proteomes" id="UP000271162"/>
    </source>
</evidence>
<name>A0A0N4YGB3_NIPBR</name>
<accession>A0A0N4YGB3</accession>
<dbReference type="AlphaFoldDB" id="A0A0N4YGB3"/>
<feature type="compositionally biased region" description="Low complexity" evidence="1">
    <location>
        <begin position="8"/>
        <end position="27"/>
    </location>
</feature>
<organism evidence="4">
    <name type="scientific">Nippostrongylus brasiliensis</name>
    <name type="common">Rat hookworm</name>
    <dbReference type="NCBI Taxonomy" id="27835"/>
    <lineage>
        <taxon>Eukaryota</taxon>
        <taxon>Metazoa</taxon>
        <taxon>Ecdysozoa</taxon>
        <taxon>Nematoda</taxon>
        <taxon>Chromadorea</taxon>
        <taxon>Rhabditida</taxon>
        <taxon>Rhabditina</taxon>
        <taxon>Rhabditomorpha</taxon>
        <taxon>Strongyloidea</taxon>
        <taxon>Heligmosomidae</taxon>
        <taxon>Nippostrongylus</taxon>
    </lineage>
</organism>
<keyword evidence="3" id="KW-1185">Reference proteome</keyword>
<evidence type="ECO:0000256" key="1">
    <source>
        <dbReference type="SAM" id="MobiDB-lite"/>
    </source>
</evidence>
<sequence length="44" mass="4894">MKRLKRNSSSTTSPSSSETIPHSMTSFPPTFSFVFVFLEIGVVQ</sequence>